<protein>
    <submittedName>
        <fullName evidence="8">Sulfatase</fullName>
    </submittedName>
</protein>
<organism evidence="8 9">
    <name type="scientific">Parapedobacter deserti</name>
    <dbReference type="NCBI Taxonomy" id="1912957"/>
    <lineage>
        <taxon>Bacteria</taxon>
        <taxon>Pseudomonadati</taxon>
        <taxon>Bacteroidota</taxon>
        <taxon>Sphingobacteriia</taxon>
        <taxon>Sphingobacteriales</taxon>
        <taxon>Sphingobacteriaceae</taxon>
        <taxon>Parapedobacter</taxon>
    </lineage>
</organism>
<dbReference type="PANTHER" id="PTHR42693:SF42">
    <property type="entry name" value="ARYLSULFATASE G"/>
    <property type="match status" value="1"/>
</dbReference>
<dbReference type="InterPro" id="IPR017850">
    <property type="entry name" value="Alkaline_phosphatase_core_sf"/>
</dbReference>
<evidence type="ECO:0000256" key="2">
    <source>
        <dbReference type="ARBA" id="ARBA00008779"/>
    </source>
</evidence>
<comment type="cofactor">
    <cofactor evidence="1">
        <name>Ca(2+)</name>
        <dbReference type="ChEBI" id="CHEBI:29108"/>
    </cofactor>
</comment>
<keyword evidence="9" id="KW-1185">Reference proteome</keyword>
<evidence type="ECO:0000256" key="4">
    <source>
        <dbReference type="ARBA" id="ARBA00022729"/>
    </source>
</evidence>
<dbReference type="Pfam" id="PF00884">
    <property type="entry name" value="Sulfatase"/>
    <property type="match status" value="1"/>
</dbReference>
<dbReference type="InterPro" id="IPR000917">
    <property type="entry name" value="Sulfatase_N"/>
</dbReference>
<dbReference type="Proteomes" id="UP001595526">
    <property type="component" value="Unassembled WGS sequence"/>
</dbReference>
<dbReference type="PROSITE" id="PS00149">
    <property type="entry name" value="SULFATASE_2"/>
    <property type="match status" value="1"/>
</dbReference>
<keyword evidence="3" id="KW-0479">Metal-binding</keyword>
<evidence type="ECO:0000256" key="5">
    <source>
        <dbReference type="ARBA" id="ARBA00022801"/>
    </source>
</evidence>
<dbReference type="Gene3D" id="3.40.720.10">
    <property type="entry name" value="Alkaline Phosphatase, subunit A"/>
    <property type="match status" value="1"/>
</dbReference>
<evidence type="ECO:0000256" key="6">
    <source>
        <dbReference type="ARBA" id="ARBA00022837"/>
    </source>
</evidence>
<dbReference type="CDD" id="cd16144">
    <property type="entry name" value="ARS_like"/>
    <property type="match status" value="1"/>
</dbReference>
<evidence type="ECO:0000256" key="3">
    <source>
        <dbReference type="ARBA" id="ARBA00022723"/>
    </source>
</evidence>
<dbReference type="SUPFAM" id="SSF53649">
    <property type="entry name" value="Alkaline phosphatase-like"/>
    <property type="match status" value="1"/>
</dbReference>
<evidence type="ECO:0000259" key="7">
    <source>
        <dbReference type="Pfam" id="PF00884"/>
    </source>
</evidence>
<name>A0ABV7JL80_9SPHI</name>
<keyword evidence="5" id="KW-0378">Hydrolase</keyword>
<feature type="domain" description="Sulfatase N-terminal" evidence="7">
    <location>
        <begin position="48"/>
        <end position="382"/>
    </location>
</feature>
<gene>
    <name evidence="8" type="ORF">ACFOET_04340</name>
</gene>
<dbReference type="Gene3D" id="3.30.1120.10">
    <property type="match status" value="1"/>
</dbReference>
<dbReference type="PANTHER" id="PTHR42693">
    <property type="entry name" value="ARYLSULFATASE FAMILY MEMBER"/>
    <property type="match status" value="1"/>
</dbReference>
<keyword evidence="6" id="KW-0106">Calcium</keyword>
<comment type="similarity">
    <text evidence="2">Belongs to the sulfatase family.</text>
</comment>
<evidence type="ECO:0000256" key="1">
    <source>
        <dbReference type="ARBA" id="ARBA00001913"/>
    </source>
</evidence>
<dbReference type="EMBL" id="JBHRTA010000009">
    <property type="protein sequence ID" value="MFC3196836.1"/>
    <property type="molecule type" value="Genomic_DNA"/>
</dbReference>
<sequence>MIQSNIETTLGMPIRTRHDKPYPVIALLSGMLMLWGGCVCKGQTLQKPNVIVFLVDDLGYSDVGCYGSSYYETPHIDRLAASGMRFTQAYASSTLCSPTRASLLTGKNPARLHITHAIPIQGYKRIEGGRGTPLKDADYVMNLPLEEVTIAEALKRNGYVTASIGKWHVCRDPAYYPEYQGFDVNIGGNHRGHTGSYFYPYKGKWRMAADFPWEEWHTLPDGRPGEYLTDRLTAEAVDFVERNRDRSFFLYLSHYAVHTPIHAKKEVQAKYEQKEPDSLKGHVEPAYAAMIESVDASMGAIVGKLKELELMDNTIIVFTSDNGGFGKQTSNYPFRGNKGNFYEGGIRVPLIIRWPGVTDRPMISETPSITTDLYPTILDMAGLPLIPEQHVDGLSLKPIFNGGDLPSREALYWHFPNYVGPNHPNGSRPLSMIRYRDWKLIESLEDGSVELYDLKTDMAESRNVASENKGLVKSLLAMLEAWRNESGVQLPEVNPDYSATSR</sequence>
<proteinExistence type="inferred from homology"/>
<keyword evidence="4" id="KW-0732">Signal</keyword>
<dbReference type="InterPro" id="IPR024607">
    <property type="entry name" value="Sulfatase_CS"/>
</dbReference>
<reference evidence="9" key="1">
    <citation type="journal article" date="2019" name="Int. J. Syst. Evol. Microbiol.">
        <title>The Global Catalogue of Microorganisms (GCM) 10K type strain sequencing project: providing services to taxonomists for standard genome sequencing and annotation.</title>
        <authorList>
            <consortium name="The Broad Institute Genomics Platform"/>
            <consortium name="The Broad Institute Genome Sequencing Center for Infectious Disease"/>
            <person name="Wu L."/>
            <person name="Ma J."/>
        </authorList>
    </citation>
    <scope>NUCLEOTIDE SEQUENCE [LARGE SCALE GENOMIC DNA]</scope>
    <source>
        <strain evidence="9">KCTC 52416</strain>
    </source>
</reference>
<comment type="caution">
    <text evidence="8">The sequence shown here is derived from an EMBL/GenBank/DDBJ whole genome shotgun (WGS) entry which is preliminary data.</text>
</comment>
<accession>A0ABV7JL80</accession>
<evidence type="ECO:0000313" key="8">
    <source>
        <dbReference type="EMBL" id="MFC3196836.1"/>
    </source>
</evidence>
<dbReference type="InterPro" id="IPR050738">
    <property type="entry name" value="Sulfatase"/>
</dbReference>
<evidence type="ECO:0000313" key="9">
    <source>
        <dbReference type="Proteomes" id="UP001595526"/>
    </source>
</evidence>